<name>A0A414L9E4_9BACE</name>
<comment type="caution">
    <text evidence="4">The sequence shown here is derived from an EMBL/GenBank/DDBJ whole genome shotgun (WGS) entry which is preliminary data.</text>
</comment>
<keyword evidence="2" id="KW-0479">Metal-binding</keyword>
<proteinExistence type="predicted"/>
<sequence>MELTEEQKEFNREVSHIRVRVEHAIGSAKFMRIVKEECRLRTNKFVKYIYDTYCFT</sequence>
<evidence type="ECO:0000256" key="1">
    <source>
        <dbReference type="ARBA" id="ARBA00001968"/>
    </source>
</evidence>
<evidence type="ECO:0000313" key="4">
    <source>
        <dbReference type="EMBL" id="RHE91402.1"/>
    </source>
</evidence>
<comment type="cofactor">
    <cofactor evidence="1">
        <name>a divalent metal cation</name>
        <dbReference type="ChEBI" id="CHEBI:60240"/>
    </cofactor>
</comment>
<evidence type="ECO:0000313" key="5">
    <source>
        <dbReference type="Proteomes" id="UP000285650"/>
    </source>
</evidence>
<dbReference type="Proteomes" id="UP000285650">
    <property type="component" value="Unassembled WGS sequence"/>
</dbReference>
<evidence type="ECO:0000256" key="2">
    <source>
        <dbReference type="ARBA" id="ARBA00022723"/>
    </source>
</evidence>
<accession>A0A414L9E4</accession>
<dbReference type="InterPro" id="IPR027806">
    <property type="entry name" value="HARBI1_dom"/>
</dbReference>
<dbReference type="GO" id="GO:0046872">
    <property type="term" value="F:metal ion binding"/>
    <property type="evidence" value="ECO:0007669"/>
    <property type="project" value="UniProtKB-KW"/>
</dbReference>
<organism evidence="4 5">
    <name type="scientific">Bacteroides intestinalis</name>
    <dbReference type="NCBI Taxonomy" id="329854"/>
    <lineage>
        <taxon>Bacteria</taxon>
        <taxon>Pseudomonadati</taxon>
        <taxon>Bacteroidota</taxon>
        <taxon>Bacteroidia</taxon>
        <taxon>Bacteroidales</taxon>
        <taxon>Bacteroidaceae</taxon>
        <taxon>Bacteroides</taxon>
    </lineage>
</organism>
<feature type="domain" description="DDE Tnp4" evidence="3">
    <location>
        <begin position="2"/>
        <end position="54"/>
    </location>
</feature>
<protein>
    <recommendedName>
        <fullName evidence="3">DDE Tnp4 domain-containing protein</fullName>
    </recommendedName>
</protein>
<reference evidence="4 5" key="1">
    <citation type="submission" date="2018-08" db="EMBL/GenBank/DDBJ databases">
        <title>A genome reference for cultivated species of the human gut microbiota.</title>
        <authorList>
            <person name="Zou Y."/>
            <person name="Xue W."/>
            <person name="Luo G."/>
        </authorList>
    </citation>
    <scope>NUCLEOTIDE SEQUENCE [LARGE SCALE GENOMIC DNA]</scope>
    <source>
        <strain evidence="4 5">AM27-17</strain>
    </source>
</reference>
<dbReference type="EMBL" id="QSKV01000007">
    <property type="protein sequence ID" value="RHE91402.1"/>
    <property type="molecule type" value="Genomic_DNA"/>
</dbReference>
<evidence type="ECO:0000259" key="3">
    <source>
        <dbReference type="Pfam" id="PF13359"/>
    </source>
</evidence>
<dbReference type="Pfam" id="PF13359">
    <property type="entry name" value="DDE_Tnp_4"/>
    <property type="match status" value="1"/>
</dbReference>
<dbReference type="AlphaFoldDB" id="A0A414L9E4"/>
<gene>
    <name evidence="4" type="ORF">DW712_11365</name>
</gene>